<feature type="transmembrane region" description="Helical" evidence="1">
    <location>
        <begin position="6"/>
        <end position="22"/>
    </location>
</feature>
<accession>A0A4R0PAD2</accession>
<feature type="transmembrane region" description="Helical" evidence="1">
    <location>
        <begin position="151"/>
        <end position="174"/>
    </location>
</feature>
<dbReference type="EMBL" id="SJSN01000001">
    <property type="protein sequence ID" value="TCD12694.1"/>
    <property type="molecule type" value="Genomic_DNA"/>
</dbReference>
<keyword evidence="1" id="KW-1133">Transmembrane helix</keyword>
<evidence type="ECO:0008006" key="4">
    <source>
        <dbReference type="Google" id="ProtNLM"/>
    </source>
</evidence>
<organism evidence="2 3">
    <name type="scientific">Pedobacter frigidisoli</name>
    <dbReference type="NCBI Taxonomy" id="2530455"/>
    <lineage>
        <taxon>Bacteria</taxon>
        <taxon>Pseudomonadati</taxon>
        <taxon>Bacteroidota</taxon>
        <taxon>Sphingobacteriia</taxon>
        <taxon>Sphingobacteriales</taxon>
        <taxon>Sphingobacteriaceae</taxon>
        <taxon>Pedobacter</taxon>
    </lineage>
</organism>
<gene>
    <name evidence="2" type="ORF">EZ449_01225</name>
</gene>
<proteinExistence type="predicted"/>
<keyword evidence="1" id="KW-0472">Membrane</keyword>
<evidence type="ECO:0000313" key="3">
    <source>
        <dbReference type="Proteomes" id="UP000291485"/>
    </source>
</evidence>
<keyword evidence="3" id="KW-1185">Reference proteome</keyword>
<sequence>MRIISPIIIAELFCLIAAIFLLSKDKIKFWKVNIAYLCIALITESYGSYLSSKSIHNIWWYNSFILLEVAFIFYGLYHCLKEYINPKPLIFGGLGISYAIFITYAILDGYTTYANTTVTVMSVIFVAYCLYYYYLLLKDERVVELKYHPEFWWITAVLFYYFGGTTSNLFYWILKFEILKNFPLRLIIFYITNIILCSIWIYTYICRAKQRKLQS</sequence>
<feature type="transmembrane region" description="Helical" evidence="1">
    <location>
        <begin position="186"/>
        <end position="205"/>
    </location>
</feature>
<feature type="transmembrane region" description="Helical" evidence="1">
    <location>
        <begin position="34"/>
        <end position="52"/>
    </location>
</feature>
<feature type="transmembrane region" description="Helical" evidence="1">
    <location>
        <begin position="113"/>
        <end position="135"/>
    </location>
</feature>
<protein>
    <recommendedName>
        <fullName evidence="4">YhhN-like protein</fullName>
    </recommendedName>
</protein>
<evidence type="ECO:0000313" key="2">
    <source>
        <dbReference type="EMBL" id="TCD12694.1"/>
    </source>
</evidence>
<keyword evidence="1" id="KW-0812">Transmembrane</keyword>
<feature type="transmembrane region" description="Helical" evidence="1">
    <location>
        <begin position="58"/>
        <end position="77"/>
    </location>
</feature>
<comment type="caution">
    <text evidence="2">The sequence shown here is derived from an EMBL/GenBank/DDBJ whole genome shotgun (WGS) entry which is preliminary data.</text>
</comment>
<name>A0A4R0PAD2_9SPHI</name>
<dbReference type="OrthoDB" id="649648at2"/>
<dbReference type="RefSeq" id="WP_131556129.1">
    <property type="nucleotide sequence ID" value="NZ_SJSN01000001.1"/>
</dbReference>
<feature type="transmembrane region" description="Helical" evidence="1">
    <location>
        <begin position="89"/>
        <end position="107"/>
    </location>
</feature>
<dbReference type="AlphaFoldDB" id="A0A4R0PAD2"/>
<reference evidence="2 3" key="1">
    <citation type="submission" date="2019-02" db="EMBL/GenBank/DDBJ databases">
        <title>Pedobacter sp. RP-3-11 sp. nov., isolated from Arctic soil.</title>
        <authorList>
            <person name="Dahal R.H."/>
        </authorList>
    </citation>
    <scope>NUCLEOTIDE SEQUENCE [LARGE SCALE GENOMIC DNA]</scope>
    <source>
        <strain evidence="2 3">RP-3-11</strain>
    </source>
</reference>
<dbReference type="Proteomes" id="UP000291485">
    <property type="component" value="Unassembled WGS sequence"/>
</dbReference>
<evidence type="ECO:0000256" key="1">
    <source>
        <dbReference type="SAM" id="Phobius"/>
    </source>
</evidence>